<organism evidence="2 3">
    <name type="scientific">Haloechinothrix aidingensis</name>
    <dbReference type="NCBI Taxonomy" id="2752311"/>
    <lineage>
        <taxon>Bacteria</taxon>
        <taxon>Bacillati</taxon>
        <taxon>Actinomycetota</taxon>
        <taxon>Actinomycetes</taxon>
        <taxon>Pseudonocardiales</taxon>
        <taxon>Pseudonocardiaceae</taxon>
        <taxon>Haloechinothrix</taxon>
    </lineage>
</organism>
<gene>
    <name evidence="2" type="ORF">H0B56_16305</name>
</gene>
<evidence type="ECO:0000256" key="1">
    <source>
        <dbReference type="SAM" id="Phobius"/>
    </source>
</evidence>
<dbReference type="Proteomes" id="UP000582974">
    <property type="component" value="Unassembled WGS sequence"/>
</dbReference>
<proteinExistence type="predicted"/>
<keyword evidence="1" id="KW-0812">Transmembrane</keyword>
<comment type="caution">
    <text evidence="2">The sequence shown here is derived from an EMBL/GenBank/DDBJ whole genome shotgun (WGS) entry which is preliminary data.</text>
</comment>
<dbReference type="AlphaFoldDB" id="A0A838AD16"/>
<evidence type="ECO:0000313" key="2">
    <source>
        <dbReference type="EMBL" id="MBA0127113.1"/>
    </source>
</evidence>
<accession>A0A838AD16</accession>
<reference evidence="2 3" key="1">
    <citation type="submission" date="2020-07" db="EMBL/GenBank/DDBJ databases">
        <title>Genome of Haloechinothrix sp.</title>
        <authorList>
            <person name="Tang S.-K."/>
            <person name="Yang L."/>
            <person name="Zhu W.-Y."/>
        </authorList>
    </citation>
    <scope>NUCLEOTIDE SEQUENCE [LARGE SCALE GENOMIC DNA]</scope>
    <source>
        <strain evidence="2 3">YIM 98757</strain>
    </source>
</reference>
<protein>
    <submittedName>
        <fullName evidence="2">PGPGW domain-containing protein</fullName>
    </submittedName>
</protein>
<name>A0A838AD16_9PSEU</name>
<keyword evidence="3" id="KW-1185">Reference proteome</keyword>
<keyword evidence="1" id="KW-0472">Membrane</keyword>
<dbReference type="InterPro" id="IPR019099">
    <property type="entry name" value="Uncharacterised_PGPGW_TM"/>
</dbReference>
<evidence type="ECO:0000313" key="3">
    <source>
        <dbReference type="Proteomes" id="UP000582974"/>
    </source>
</evidence>
<dbReference type="EMBL" id="JACCKD010000006">
    <property type="protein sequence ID" value="MBA0127113.1"/>
    <property type="molecule type" value="Genomic_DNA"/>
</dbReference>
<feature type="transmembrane region" description="Helical" evidence="1">
    <location>
        <begin position="157"/>
        <end position="178"/>
    </location>
</feature>
<sequence>MYRLGQVREQHIRGHARACLPEDDDDEIVCWVRARRLPDGKHGFAYITRERLVLCWLHGKVENRVVPWQDVAAWGVKLSERGGPALGVSTGGGSVVFQLPVPTHKKVRAVGTFLGEVSDRSKDAGQDPDGALAGFEQPDSLVVLRERRSLAGYGRRALMTVAGLLLIVLGIVFASPFVPGPGTLTVLGGLALLAGEYDWAKDAHHWFRKKAQEWMERARQWWRARRRTKSESGVSRR</sequence>
<dbReference type="Pfam" id="PF09656">
    <property type="entry name" value="PGPGW"/>
    <property type="match status" value="1"/>
</dbReference>
<keyword evidence="1" id="KW-1133">Transmembrane helix</keyword>